<comment type="caution">
    <text evidence="7">The sequence shown here is derived from an EMBL/GenBank/DDBJ whole genome shotgun (WGS) entry which is preliminary data.</text>
</comment>
<dbReference type="GO" id="GO:0003700">
    <property type="term" value="F:DNA-binding transcription factor activity"/>
    <property type="evidence" value="ECO:0007669"/>
    <property type="project" value="TreeGrafter"/>
</dbReference>
<gene>
    <name evidence="7" type="ORF">CSC94_08050</name>
</gene>
<dbReference type="Pfam" id="PF17932">
    <property type="entry name" value="TetR_C_24"/>
    <property type="match status" value="1"/>
</dbReference>
<evidence type="ECO:0000256" key="3">
    <source>
        <dbReference type="ARBA" id="ARBA00023125"/>
    </source>
</evidence>
<protein>
    <submittedName>
        <fullName evidence="7">TetR family transcriptional regulator</fullName>
    </submittedName>
</protein>
<dbReference type="PRINTS" id="PR00455">
    <property type="entry name" value="HTHTETR"/>
</dbReference>
<proteinExistence type="predicted"/>
<feature type="DNA-binding region" description="H-T-H motif" evidence="5">
    <location>
        <begin position="33"/>
        <end position="52"/>
    </location>
</feature>
<dbReference type="SUPFAM" id="SSF48498">
    <property type="entry name" value="Tetracyclin repressor-like, C-terminal domain"/>
    <property type="match status" value="1"/>
</dbReference>
<evidence type="ECO:0000313" key="8">
    <source>
        <dbReference type="Proteomes" id="UP000221168"/>
    </source>
</evidence>
<dbReference type="InterPro" id="IPR041490">
    <property type="entry name" value="KstR2_TetR_C"/>
</dbReference>
<dbReference type="EMBL" id="PDVP01000003">
    <property type="protein sequence ID" value="PHP67641.1"/>
    <property type="molecule type" value="Genomic_DNA"/>
</dbReference>
<evidence type="ECO:0000259" key="6">
    <source>
        <dbReference type="PROSITE" id="PS50977"/>
    </source>
</evidence>
<dbReference type="InterPro" id="IPR050109">
    <property type="entry name" value="HTH-type_TetR-like_transc_reg"/>
</dbReference>
<reference evidence="7 8" key="1">
    <citation type="submission" date="2017-10" db="EMBL/GenBank/DDBJ databases">
        <title>Sedimentibacterium mangrovi gen. nov., sp. nov., a novel member of family Phyllobacteriacea isolated from mangrove sediment.</title>
        <authorList>
            <person name="Liao H."/>
            <person name="Tian Y."/>
        </authorList>
    </citation>
    <scope>NUCLEOTIDE SEQUENCE [LARGE SCALE GENOMIC DNA]</scope>
    <source>
        <strain evidence="7 8">X9-2-2</strain>
    </source>
</reference>
<dbReference type="RefSeq" id="WP_099305704.1">
    <property type="nucleotide sequence ID" value="NZ_PDVP01000003.1"/>
</dbReference>
<dbReference type="InterPro" id="IPR001647">
    <property type="entry name" value="HTH_TetR"/>
</dbReference>
<dbReference type="PANTHER" id="PTHR30055:SF175">
    <property type="entry name" value="HTH-TYPE TRANSCRIPTIONAL REPRESSOR KSTR2"/>
    <property type="match status" value="1"/>
</dbReference>
<feature type="domain" description="HTH tetR-type" evidence="6">
    <location>
        <begin position="10"/>
        <end position="70"/>
    </location>
</feature>
<evidence type="ECO:0000256" key="5">
    <source>
        <dbReference type="PROSITE-ProRule" id="PRU00335"/>
    </source>
</evidence>
<organism evidence="7 8">
    <name type="scientific">Zhengella mangrovi</name>
    <dbReference type="NCBI Taxonomy" id="1982044"/>
    <lineage>
        <taxon>Bacteria</taxon>
        <taxon>Pseudomonadati</taxon>
        <taxon>Pseudomonadota</taxon>
        <taxon>Alphaproteobacteria</taxon>
        <taxon>Hyphomicrobiales</taxon>
        <taxon>Notoacmeibacteraceae</taxon>
        <taxon>Zhengella</taxon>
    </lineage>
</organism>
<dbReference type="OrthoDB" id="9779746at2"/>
<dbReference type="Gene3D" id="1.10.10.60">
    <property type="entry name" value="Homeodomain-like"/>
    <property type="match status" value="1"/>
</dbReference>
<keyword evidence="8" id="KW-1185">Reference proteome</keyword>
<dbReference type="AlphaFoldDB" id="A0A2G1QQ92"/>
<dbReference type="InterPro" id="IPR009057">
    <property type="entry name" value="Homeodomain-like_sf"/>
</dbReference>
<accession>A0A2G1QQ92</accession>
<name>A0A2G1QQ92_9HYPH</name>
<dbReference type="SUPFAM" id="SSF46689">
    <property type="entry name" value="Homeodomain-like"/>
    <property type="match status" value="1"/>
</dbReference>
<keyword evidence="1" id="KW-0678">Repressor</keyword>
<dbReference type="PROSITE" id="PS50977">
    <property type="entry name" value="HTH_TETR_2"/>
    <property type="match status" value="1"/>
</dbReference>
<dbReference type="Gene3D" id="1.10.357.10">
    <property type="entry name" value="Tetracycline Repressor, domain 2"/>
    <property type="match status" value="1"/>
</dbReference>
<evidence type="ECO:0000256" key="1">
    <source>
        <dbReference type="ARBA" id="ARBA00022491"/>
    </source>
</evidence>
<sequence length="198" mass="22542">MARTRAKDHDDKREAISRTAAQVFAEDGYDRTSMAEVARRCGVSKALLYHYYSSKEAMLYDIIANHLSELIEAVEEADRPDLDPESRLEVLVGALLECYRDADSKHKVQLGTMRFLPEEQQAELKAMERHLVRLFSDAIRAVNPVAFEGGDLLKPVTMALFGMLNWAYMWFRDGRAFTREDYARLATRILVAGVHDLG</sequence>
<dbReference type="Proteomes" id="UP000221168">
    <property type="component" value="Unassembled WGS sequence"/>
</dbReference>
<keyword evidence="3 5" id="KW-0238">DNA-binding</keyword>
<evidence type="ECO:0000313" key="7">
    <source>
        <dbReference type="EMBL" id="PHP67641.1"/>
    </source>
</evidence>
<evidence type="ECO:0000256" key="2">
    <source>
        <dbReference type="ARBA" id="ARBA00023015"/>
    </source>
</evidence>
<dbReference type="Pfam" id="PF00440">
    <property type="entry name" value="TetR_N"/>
    <property type="match status" value="1"/>
</dbReference>
<keyword evidence="4" id="KW-0804">Transcription</keyword>
<evidence type="ECO:0000256" key="4">
    <source>
        <dbReference type="ARBA" id="ARBA00023163"/>
    </source>
</evidence>
<keyword evidence="2" id="KW-0805">Transcription regulation</keyword>
<dbReference type="GO" id="GO:0000976">
    <property type="term" value="F:transcription cis-regulatory region binding"/>
    <property type="evidence" value="ECO:0007669"/>
    <property type="project" value="TreeGrafter"/>
</dbReference>
<dbReference type="InterPro" id="IPR036271">
    <property type="entry name" value="Tet_transcr_reg_TetR-rel_C_sf"/>
</dbReference>
<dbReference type="PANTHER" id="PTHR30055">
    <property type="entry name" value="HTH-TYPE TRANSCRIPTIONAL REGULATOR RUTR"/>
    <property type="match status" value="1"/>
</dbReference>